<gene>
    <name evidence="4" type="ORF">HD597_000493</name>
</gene>
<dbReference type="Pfam" id="PF06368">
    <property type="entry name" value="Met_asp_mut_E"/>
    <property type="match status" value="1"/>
</dbReference>
<dbReference type="RefSeq" id="WP_253740031.1">
    <property type="nucleotide sequence ID" value="NZ_BAABKA010000020.1"/>
</dbReference>
<keyword evidence="5" id="KW-1185">Reference proteome</keyword>
<dbReference type="Proteomes" id="UP001139648">
    <property type="component" value="Unassembled WGS sequence"/>
</dbReference>
<keyword evidence="1" id="KW-0846">Cobalamin</keyword>
<dbReference type="GO" id="GO:0031419">
    <property type="term" value="F:cobalamin binding"/>
    <property type="evidence" value="ECO:0007669"/>
    <property type="project" value="UniProtKB-KW"/>
</dbReference>
<sequence>MRMMAAPRSGLGRFVADAQAAGRLVVQPRMGFSSPERMRAGLLSTRDVPALTVGTITLDSYTRLGEEEAGRRMLGEGGKLNGYPILLHPRATTHAVLAGLSDQGFPVQVRHGSPTPERIFDRLVDLGLEASEGGPVSYCLPYGRTPLKVSVDSWKRACELLGRLRGQNAEPHLETFGGCLLGQLCPPGLLIAVSVLEAMFFAQQGLRCLSLSYAQQVDPGQDLEALAALRTLAAKFLPGIAWHVVVYAYMGLYPRTSTGANALLAEAAQLAVRGGAGRLIIKTVAEAYRIPTIEENTAALCLADACAERTDRHPSPVPDTGLLAEATALVEAVLSLDDDIGAALLSAFAHGYLDVPYCLHPDNAGRTAGRIDGDGHLAWADTGALPIPTPVDGRRAGMTAAELLTALRHVRDRFDPDPSGVVPAPLPMLDGTHR</sequence>
<dbReference type="GO" id="GO:0050097">
    <property type="term" value="F:methylaspartate mutase activity"/>
    <property type="evidence" value="ECO:0007669"/>
    <property type="project" value="UniProtKB-EC"/>
</dbReference>
<protein>
    <submittedName>
        <fullName evidence="4">Methylaspartate mutase epsilon subunit</fullName>
        <ecNumber evidence="4">5.4.99.1</ecNumber>
    </submittedName>
</protein>
<dbReference type="EMBL" id="JAMZEB010000001">
    <property type="protein sequence ID" value="MCP2353473.1"/>
    <property type="molecule type" value="Genomic_DNA"/>
</dbReference>
<evidence type="ECO:0000256" key="2">
    <source>
        <dbReference type="ARBA" id="ARBA00023235"/>
    </source>
</evidence>
<evidence type="ECO:0000256" key="1">
    <source>
        <dbReference type="ARBA" id="ARBA00022628"/>
    </source>
</evidence>
<name>A0A9X2GG54_9ACTN</name>
<accession>A0A9X2GG54</accession>
<evidence type="ECO:0000256" key="3">
    <source>
        <dbReference type="ARBA" id="ARBA00023285"/>
    </source>
</evidence>
<dbReference type="InterPro" id="IPR006396">
    <property type="entry name" value="Glu_mut_E"/>
</dbReference>
<reference evidence="4" key="1">
    <citation type="submission" date="2022-06" db="EMBL/GenBank/DDBJ databases">
        <title>Sequencing the genomes of 1000 actinobacteria strains.</title>
        <authorList>
            <person name="Klenk H.-P."/>
        </authorList>
    </citation>
    <scope>NUCLEOTIDE SEQUENCE</scope>
    <source>
        <strain evidence="4">DSM 46694</strain>
    </source>
</reference>
<dbReference type="AlphaFoldDB" id="A0A9X2GG54"/>
<organism evidence="4 5">
    <name type="scientific">Nonomuraea thailandensis</name>
    <dbReference type="NCBI Taxonomy" id="1188745"/>
    <lineage>
        <taxon>Bacteria</taxon>
        <taxon>Bacillati</taxon>
        <taxon>Actinomycetota</taxon>
        <taxon>Actinomycetes</taxon>
        <taxon>Streptosporangiales</taxon>
        <taxon>Streptosporangiaceae</taxon>
        <taxon>Nonomuraea</taxon>
    </lineage>
</organism>
<keyword evidence="3" id="KW-0170">Cobalt</keyword>
<keyword evidence="2 4" id="KW-0413">Isomerase</keyword>
<dbReference type="SUPFAM" id="SSF51703">
    <property type="entry name" value="Cobalamin (vitamin B12)-dependent enzymes"/>
    <property type="match status" value="1"/>
</dbReference>
<dbReference type="Gene3D" id="3.20.20.240">
    <property type="entry name" value="Methylmalonyl-CoA mutase"/>
    <property type="match status" value="1"/>
</dbReference>
<dbReference type="EC" id="5.4.99.1" evidence="4"/>
<proteinExistence type="predicted"/>
<comment type="caution">
    <text evidence="4">The sequence shown here is derived from an EMBL/GenBank/DDBJ whole genome shotgun (WGS) entry which is preliminary data.</text>
</comment>
<dbReference type="PIRSF" id="PIRSF001495">
    <property type="entry name" value="Met_asp_mut_epsi"/>
    <property type="match status" value="1"/>
</dbReference>
<dbReference type="InterPro" id="IPR016176">
    <property type="entry name" value="Cbl-dep_enz_cat"/>
</dbReference>
<evidence type="ECO:0000313" key="4">
    <source>
        <dbReference type="EMBL" id="MCP2353473.1"/>
    </source>
</evidence>
<evidence type="ECO:0000313" key="5">
    <source>
        <dbReference type="Proteomes" id="UP001139648"/>
    </source>
</evidence>
<dbReference type="GO" id="GO:0019670">
    <property type="term" value="P:anaerobic L-glutamate catabolic process"/>
    <property type="evidence" value="ECO:0007669"/>
    <property type="project" value="InterPro"/>
</dbReference>